<dbReference type="GO" id="GO:0031087">
    <property type="term" value="P:deadenylation-independent decapping of nuclear-transcribed mRNA"/>
    <property type="evidence" value="ECO:0000318"/>
    <property type="project" value="GO_Central"/>
</dbReference>
<keyword evidence="4" id="KW-0507">mRNA processing</keyword>
<dbReference type="InterPro" id="IPR010334">
    <property type="entry name" value="Dcp1"/>
</dbReference>
<dbReference type="SUPFAM" id="SSF50729">
    <property type="entry name" value="PH domain-like"/>
    <property type="match status" value="1"/>
</dbReference>
<evidence type="ECO:0000256" key="3">
    <source>
        <dbReference type="ARBA" id="ARBA00022490"/>
    </source>
</evidence>
<accession>A0A9R0IZ98</accession>
<dbReference type="KEGG" id="soe:110797526"/>
<evidence type="ECO:0000256" key="2">
    <source>
        <dbReference type="ARBA" id="ARBA00008778"/>
    </source>
</evidence>
<reference evidence="6" key="1">
    <citation type="journal article" date="2021" name="Nat. Commun.">
        <title>Genomic analyses provide insights into spinach domestication and the genetic basis of agronomic traits.</title>
        <authorList>
            <person name="Cai X."/>
            <person name="Sun X."/>
            <person name="Xu C."/>
            <person name="Sun H."/>
            <person name="Wang X."/>
            <person name="Ge C."/>
            <person name="Zhang Z."/>
            <person name="Wang Q."/>
            <person name="Fei Z."/>
            <person name="Jiao C."/>
            <person name="Wang Q."/>
        </authorList>
    </citation>
    <scope>NUCLEOTIDE SEQUENCE [LARGE SCALE GENOMIC DNA]</scope>
    <source>
        <strain evidence="6">cv. Varoflay</strain>
    </source>
</reference>
<dbReference type="Gene3D" id="2.30.29.30">
    <property type="entry name" value="Pleckstrin-homology domain (PH domain)/Phosphotyrosine-binding domain (PTB)"/>
    <property type="match status" value="1"/>
</dbReference>
<dbReference type="RefSeq" id="XP_021858336.1">
    <property type="nucleotide sequence ID" value="XM_022002644.2"/>
</dbReference>
<evidence type="ECO:0000313" key="7">
    <source>
        <dbReference type="RefSeq" id="XP_021858336.1"/>
    </source>
</evidence>
<comment type="subcellular location">
    <subcellularLocation>
        <location evidence="1">Cytoplasm</location>
    </subcellularLocation>
</comment>
<keyword evidence="6" id="KW-1185">Reference proteome</keyword>
<dbReference type="GO" id="GO:0000290">
    <property type="term" value="P:deadenylation-dependent decapping of nuclear-transcribed mRNA"/>
    <property type="evidence" value="ECO:0000318"/>
    <property type="project" value="GO_Central"/>
</dbReference>
<dbReference type="GO" id="GO:0003729">
    <property type="term" value="F:mRNA binding"/>
    <property type="evidence" value="ECO:0000318"/>
    <property type="project" value="GO_Central"/>
</dbReference>
<dbReference type="GeneID" id="110797526"/>
<gene>
    <name evidence="7" type="primary">LOC110797526</name>
</gene>
<dbReference type="GO" id="GO:0000932">
    <property type="term" value="C:P-body"/>
    <property type="evidence" value="ECO:0000318"/>
    <property type="project" value="GO_Central"/>
</dbReference>
<dbReference type="InterPro" id="IPR011993">
    <property type="entry name" value="PH-like_dom_sf"/>
</dbReference>
<dbReference type="GO" id="GO:0006397">
    <property type="term" value="P:mRNA processing"/>
    <property type="evidence" value="ECO:0007669"/>
    <property type="project" value="UniProtKB-KW"/>
</dbReference>
<dbReference type="FunFam" id="2.30.29.30:FF:000159">
    <property type="entry name" value="mRNA-decapping enzyme-like protein"/>
    <property type="match status" value="1"/>
</dbReference>
<proteinExistence type="inferred from homology"/>
<evidence type="ECO:0000313" key="6">
    <source>
        <dbReference type="Proteomes" id="UP000813463"/>
    </source>
</evidence>
<protein>
    <submittedName>
        <fullName evidence="7">mRNA-decapping enzyme-like protein</fullName>
    </submittedName>
</protein>
<reference evidence="7" key="2">
    <citation type="submission" date="2025-08" db="UniProtKB">
        <authorList>
            <consortium name="RefSeq"/>
        </authorList>
    </citation>
    <scope>IDENTIFICATION</scope>
    <source>
        <tissue evidence="7">Leaf</tissue>
    </source>
</reference>
<feature type="region of interest" description="Disordered" evidence="5">
    <location>
        <begin position="270"/>
        <end position="290"/>
    </location>
</feature>
<dbReference type="OrthoDB" id="440673at2759"/>
<dbReference type="Pfam" id="PF06058">
    <property type="entry name" value="DCP1"/>
    <property type="match status" value="1"/>
</dbReference>
<dbReference type="PANTHER" id="PTHR16290:SF0">
    <property type="entry name" value="DECAPPING PROTEIN 1, ISOFORM A"/>
    <property type="match status" value="1"/>
</dbReference>
<keyword evidence="3" id="KW-0963">Cytoplasm</keyword>
<dbReference type="PANTHER" id="PTHR16290">
    <property type="entry name" value="TRANSCRIPTION FACTOR SMIF DECAPPING ENZYME DCP1"/>
    <property type="match status" value="1"/>
</dbReference>
<evidence type="ECO:0000256" key="1">
    <source>
        <dbReference type="ARBA" id="ARBA00004496"/>
    </source>
</evidence>
<sequence>MPQSGKLMPNLDQQSKKLLNLTVLQRFDPCIQDILFTAAHVAIYEFSMGQNQWSRKDVQGSLFVVKRSEDPWYQFIVMNQRNTENLVENLSGNFEFDVQVPYILYKNVVQEVNGIWFYNTPEIEEVADLFNRIIASFTSSSEPLVDKSEFKEVEPVPSASVMESPLELSTGLSASVSAAGVSEISSIARFFNVANNVSEKPVQTYHPSSEHLTLIGTSSLMPTSTGLLQVPSGATSAPTVHLIHHHDGSDSNYRSNQIANLVTPAIFQTPHPSSSAVSQQPLSSSLPHTTLQPSLTLQRPYGAPFLQPYPPPAPSPFLTPHSAAAPILGPVIDRGKVREALLTLVQDNQFIDMFCKALQHVHQV</sequence>
<comment type="similarity">
    <text evidence="2">Belongs to the DCP1 family.</text>
</comment>
<dbReference type="CDD" id="cd09804">
    <property type="entry name" value="Dcp1"/>
    <property type="match status" value="1"/>
</dbReference>
<feature type="compositionally biased region" description="Low complexity" evidence="5">
    <location>
        <begin position="272"/>
        <end position="287"/>
    </location>
</feature>
<dbReference type="GO" id="GO:0008047">
    <property type="term" value="F:enzyme activator activity"/>
    <property type="evidence" value="ECO:0007669"/>
    <property type="project" value="InterPro"/>
</dbReference>
<organism evidence="6 7">
    <name type="scientific">Spinacia oleracea</name>
    <name type="common">Spinach</name>
    <dbReference type="NCBI Taxonomy" id="3562"/>
    <lineage>
        <taxon>Eukaryota</taxon>
        <taxon>Viridiplantae</taxon>
        <taxon>Streptophyta</taxon>
        <taxon>Embryophyta</taxon>
        <taxon>Tracheophyta</taxon>
        <taxon>Spermatophyta</taxon>
        <taxon>Magnoliopsida</taxon>
        <taxon>eudicotyledons</taxon>
        <taxon>Gunneridae</taxon>
        <taxon>Pentapetalae</taxon>
        <taxon>Caryophyllales</taxon>
        <taxon>Chenopodiaceae</taxon>
        <taxon>Chenopodioideae</taxon>
        <taxon>Anserineae</taxon>
        <taxon>Spinacia</taxon>
    </lineage>
</organism>
<dbReference type="Proteomes" id="UP000813463">
    <property type="component" value="Chromosome 2"/>
</dbReference>
<name>A0A9R0IZ98_SPIOL</name>
<dbReference type="AlphaFoldDB" id="A0A9R0IZ98"/>
<evidence type="ECO:0000256" key="5">
    <source>
        <dbReference type="SAM" id="MobiDB-lite"/>
    </source>
</evidence>
<evidence type="ECO:0000256" key="4">
    <source>
        <dbReference type="ARBA" id="ARBA00022664"/>
    </source>
</evidence>